<dbReference type="KEGG" id="mseo:MSEO_44150"/>
<name>A0A7I7P4X6_9MYCO</name>
<dbReference type="EMBL" id="AP022582">
    <property type="protein sequence ID" value="BBY03916.1"/>
    <property type="molecule type" value="Genomic_DNA"/>
</dbReference>
<sequence length="52" mass="5725">MAQAPGNRIAAPSMPSPEINIMLRRSIYNPPIVKAVFRPKPATPEQLLQTVL</sequence>
<organism evidence="1 2">
    <name type="scientific">Mycobacterium seoulense</name>
    <dbReference type="NCBI Taxonomy" id="386911"/>
    <lineage>
        <taxon>Bacteria</taxon>
        <taxon>Bacillati</taxon>
        <taxon>Actinomycetota</taxon>
        <taxon>Actinomycetes</taxon>
        <taxon>Mycobacteriales</taxon>
        <taxon>Mycobacteriaceae</taxon>
        <taxon>Mycobacterium</taxon>
    </lineage>
</organism>
<dbReference type="AlphaFoldDB" id="A0A7I7P4X6"/>
<dbReference type="Proteomes" id="UP000466632">
    <property type="component" value="Chromosome"/>
</dbReference>
<keyword evidence="2" id="KW-1185">Reference proteome</keyword>
<protein>
    <submittedName>
        <fullName evidence="1">Uncharacterized protein</fullName>
    </submittedName>
</protein>
<evidence type="ECO:0000313" key="1">
    <source>
        <dbReference type="EMBL" id="BBY03916.1"/>
    </source>
</evidence>
<gene>
    <name evidence="1" type="ORF">MSEO_44150</name>
</gene>
<evidence type="ECO:0000313" key="2">
    <source>
        <dbReference type="Proteomes" id="UP000466632"/>
    </source>
</evidence>
<proteinExistence type="predicted"/>
<reference evidence="1 2" key="1">
    <citation type="journal article" date="2019" name="Emerg. Microbes Infect.">
        <title>Comprehensive subspecies identification of 175 nontuberculous mycobacteria species based on 7547 genomic profiles.</title>
        <authorList>
            <person name="Matsumoto Y."/>
            <person name="Kinjo T."/>
            <person name="Motooka D."/>
            <person name="Nabeya D."/>
            <person name="Jung N."/>
            <person name="Uechi K."/>
            <person name="Horii T."/>
            <person name="Iida T."/>
            <person name="Fujita J."/>
            <person name="Nakamura S."/>
        </authorList>
    </citation>
    <scope>NUCLEOTIDE SEQUENCE [LARGE SCALE GENOMIC DNA]</scope>
    <source>
        <strain evidence="1 2">JCM 16018</strain>
    </source>
</reference>
<accession>A0A7I7P4X6</accession>